<organism evidence="1 2">
    <name type="scientific">Streptomyces palmae</name>
    <dbReference type="NCBI Taxonomy" id="1701085"/>
    <lineage>
        <taxon>Bacteria</taxon>
        <taxon>Bacillati</taxon>
        <taxon>Actinomycetota</taxon>
        <taxon>Actinomycetes</taxon>
        <taxon>Kitasatosporales</taxon>
        <taxon>Streptomycetaceae</taxon>
        <taxon>Streptomyces</taxon>
    </lineage>
</organism>
<gene>
    <name evidence="1" type="ORF">E4099_06685</name>
</gene>
<sequence length="122" mass="13645">MATPIPYEAAALRLGHTRATAHHARLHIRTWQKAHPNHASAYQQALHHIARTIETLPDPINYEHRRTRLRSWTMPATVWHHLSARAATDRPTNPAAATAVVWAELTGSDLRLAPILHTTALA</sequence>
<dbReference type="Proteomes" id="UP000297948">
    <property type="component" value="Unassembled WGS sequence"/>
</dbReference>
<dbReference type="AlphaFoldDB" id="A0A4Z0HDA3"/>
<proteinExistence type="predicted"/>
<keyword evidence="2" id="KW-1185">Reference proteome</keyword>
<name>A0A4Z0HDA3_9ACTN</name>
<accession>A0A4Z0HDA3</accession>
<protein>
    <submittedName>
        <fullName evidence="1">Uncharacterized protein</fullName>
    </submittedName>
</protein>
<dbReference type="RefSeq" id="WP_135338011.1">
    <property type="nucleotide sequence ID" value="NZ_JBHLTX010000013.1"/>
</dbReference>
<dbReference type="OrthoDB" id="3874088at2"/>
<evidence type="ECO:0000313" key="2">
    <source>
        <dbReference type="Proteomes" id="UP000297948"/>
    </source>
</evidence>
<evidence type="ECO:0000313" key="1">
    <source>
        <dbReference type="EMBL" id="TGB15571.1"/>
    </source>
</evidence>
<dbReference type="EMBL" id="SRID01000037">
    <property type="protein sequence ID" value="TGB15571.1"/>
    <property type="molecule type" value="Genomic_DNA"/>
</dbReference>
<comment type="caution">
    <text evidence="1">The sequence shown here is derived from an EMBL/GenBank/DDBJ whole genome shotgun (WGS) entry which is preliminary data.</text>
</comment>
<reference evidence="1 2" key="1">
    <citation type="submission" date="2019-03" db="EMBL/GenBank/DDBJ databases">
        <authorList>
            <person name="Gonzalez-Pimentel J.L."/>
        </authorList>
    </citation>
    <scope>NUCLEOTIDE SEQUENCE [LARGE SCALE GENOMIC DNA]</scope>
    <source>
        <strain evidence="1 2">JCM 31289</strain>
    </source>
</reference>